<dbReference type="PANTHER" id="PTHR30627:SF6">
    <property type="entry name" value="BETA-LACTAMASE YBXI-RELATED"/>
    <property type="match status" value="1"/>
</dbReference>
<dbReference type="PROSITE" id="PS00337">
    <property type="entry name" value="BETA_LACTAMASE_D"/>
    <property type="match status" value="1"/>
</dbReference>
<evidence type="ECO:0000256" key="2">
    <source>
        <dbReference type="ARBA" id="ARBA00007898"/>
    </source>
</evidence>
<evidence type="ECO:0000256" key="1">
    <source>
        <dbReference type="ARBA" id="ARBA00001526"/>
    </source>
</evidence>
<dbReference type="InterPro" id="IPR012338">
    <property type="entry name" value="Beta-lactam/transpept-like"/>
</dbReference>
<dbReference type="InterPro" id="IPR002137">
    <property type="entry name" value="Beta-lactam_class-D_AS"/>
</dbReference>
<sequence>MLMKLFGWILLAAGLMLNACAPNNVHTEKSWEKYFAEYKIEGTFMLFDNGRGNFKVYNMERAQQAFTPASTFKILNSLIALQTGAISDTGYVIKWDSIPREVPAWNQDLSMQQAFKASSVPYYQEVARRIGRDNMQHWLDTVKYGNMKISRIDTFWLDNSLKITPDEELGFAKKLYFDQLPFAKTNMEFVRNMMLMETTPKYKLSYKTGWGRAGAKHIAWITGWIENDGRPSFFVLNFETEDESLDIPKIRMDILKKILTEEELM</sequence>
<dbReference type="InterPro" id="IPR001460">
    <property type="entry name" value="PCN-bd_Tpept"/>
</dbReference>
<proteinExistence type="inferred from homology"/>
<dbReference type="PANTHER" id="PTHR30627">
    <property type="entry name" value="PEPTIDOGLYCAN D,D-TRANSPEPTIDASE"/>
    <property type="match status" value="1"/>
</dbReference>
<dbReference type="InterPro" id="IPR050515">
    <property type="entry name" value="Beta-lactam/transpept"/>
</dbReference>
<keyword evidence="4 8" id="KW-0732">Signal</keyword>
<dbReference type="EC" id="3.5.2.6" evidence="3 7"/>
<evidence type="ECO:0000256" key="5">
    <source>
        <dbReference type="ARBA" id="ARBA00022801"/>
    </source>
</evidence>
<keyword evidence="6 7" id="KW-0046">Antibiotic resistance</keyword>
<evidence type="ECO:0000256" key="8">
    <source>
        <dbReference type="SAM" id="SignalP"/>
    </source>
</evidence>
<evidence type="ECO:0000259" key="9">
    <source>
        <dbReference type="Pfam" id="PF00905"/>
    </source>
</evidence>
<keyword evidence="11" id="KW-1185">Reference proteome</keyword>
<dbReference type="Pfam" id="PF00905">
    <property type="entry name" value="Transpeptidase"/>
    <property type="match status" value="1"/>
</dbReference>
<dbReference type="NCBIfam" id="NF012161">
    <property type="entry name" value="bla_class_D_main"/>
    <property type="match status" value="1"/>
</dbReference>
<gene>
    <name evidence="10" type="primary">blaOXA</name>
    <name evidence="10" type="ORF">MKQ68_23165</name>
</gene>
<organism evidence="10 11">
    <name type="scientific">Chitinophaga horti</name>
    <dbReference type="NCBI Taxonomy" id="2920382"/>
    <lineage>
        <taxon>Bacteria</taxon>
        <taxon>Pseudomonadati</taxon>
        <taxon>Bacteroidota</taxon>
        <taxon>Chitinophagia</taxon>
        <taxon>Chitinophagales</taxon>
        <taxon>Chitinophagaceae</taxon>
        <taxon>Chitinophaga</taxon>
    </lineage>
</organism>
<accession>A0ABY6J3V6</accession>
<protein>
    <recommendedName>
        <fullName evidence="3 7">Beta-lactamase</fullName>
        <ecNumber evidence="3 7">3.5.2.6</ecNumber>
    </recommendedName>
</protein>
<evidence type="ECO:0000256" key="7">
    <source>
        <dbReference type="RuleBase" id="RU361140"/>
    </source>
</evidence>
<dbReference type="SUPFAM" id="SSF56601">
    <property type="entry name" value="beta-lactamase/transpeptidase-like"/>
    <property type="match status" value="1"/>
</dbReference>
<dbReference type="GO" id="GO:0008800">
    <property type="term" value="F:beta-lactamase activity"/>
    <property type="evidence" value="ECO:0007669"/>
    <property type="project" value="UniProtKB-EC"/>
</dbReference>
<feature type="chain" id="PRO_5046133058" description="Beta-lactamase" evidence="8">
    <location>
        <begin position="22"/>
        <end position="265"/>
    </location>
</feature>
<keyword evidence="5 7" id="KW-0378">Hydrolase</keyword>
<evidence type="ECO:0000256" key="4">
    <source>
        <dbReference type="ARBA" id="ARBA00022729"/>
    </source>
</evidence>
<evidence type="ECO:0000256" key="6">
    <source>
        <dbReference type="ARBA" id="ARBA00023251"/>
    </source>
</evidence>
<comment type="similarity">
    <text evidence="2 7">Belongs to the class-D beta-lactamase family.</text>
</comment>
<dbReference type="RefSeq" id="WP_264281141.1">
    <property type="nucleotide sequence ID" value="NZ_CP107006.1"/>
</dbReference>
<dbReference type="EMBL" id="CP107006">
    <property type="protein sequence ID" value="UYQ92984.1"/>
    <property type="molecule type" value="Genomic_DNA"/>
</dbReference>
<dbReference type="Proteomes" id="UP001162741">
    <property type="component" value="Chromosome"/>
</dbReference>
<feature type="signal peptide" evidence="8">
    <location>
        <begin position="1"/>
        <end position="21"/>
    </location>
</feature>
<dbReference type="Gene3D" id="3.40.710.10">
    <property type="entry name" value="DD-peptidase/beta-lactamase superfamily"/>
    <property type="match status" value="1"/>
</dbReference>
<evidence type="ECO:0000313" key="11">
    <source>
        <dbReference type="Proteomes" id="UP001162741"/>
    </source>
</evidence>
<name>A0ABY6J3V6_9BACT</name>
<reference evidence="10" key="1">
    <citation type="submission" date="2022-10" db="EMBL/GenBank/DDBJ databases">
        <title>Chitinophaga sp. nov., isolated from soil.</title>
        <authorList>
            <person name="Jeon C.O."/>
        </authorList>
    </citation>
    <scope>NUCLEOTIDE SEQUENCE</scope>
    <source>
        <strain evidence="10">R8</strain>
    </source>
</reference>
<evidence type="ECO:0000313" key="10">
    <source>
        <dbReference type="EMBL" id="UYQ92984.1"/>
    </source>
</evidence>
<comment type="catalytic activity">
    <reaction evidence="1 7">
        <text>a beta-lactam + H2O = a substituted beta-amino acid</text>
        <dbReference type="Rhea" id="RHEA:20401"/>
        <dbReference type="ChEBI" id="CHEBI:15377"/>
        <dbReference type="ChEBI" id="CHEBI:35627"/>
        <dbReference type="ChEBI" id="CHEBI:140347"/>
        <dbReference type="EC" id="3.5.2.6"/>
    </reaction>
</comment>
<feature type="domain" description="Penicillin-binding protein transpeptidase" evidence="9">
    <location>
        <begin position="56"/>
        <end position="258"/>
    </location>
</feature>
<evidence type="ECO:0000256" key="3">
    <source>
        <dbReference type="ARBA" id="ARBA00012865"/>
    </source>
</evidence>